<feature type="domain" description="Integrase catalytic" evidence="2">
    <location>
        <begin position="111"/>
        <end position="273"/>
    </location>
</feature>
<name>A0ABQ3UT33_9CHLR</name>
<dbReference type="RefSeq" id="WP_236038222.1">
    <property type="nucleotide sequence ID" value="NZ_BNJG01000002.1"/>
</dbReference>
<dbReference type="InterPro" id="IPR001584">
    <property type="entry name" value="Integrase_cat-core"/>
</dbReference>
<proteinExistence type="predicted"/>
<comment type="caution">
    <text evidence="3">The sequence shown here is derived from an EMBL/GenBank/DDBJ whole genome shotgun (WGS) entry which is preliminary data.</text>
</comment>
<dbReference type="Gene3D" id="3.30.420.10">
    <property type="entry name" value="Ribonuclease H-like superfamily/Ribonuclease H"/>
    <property type="match status" value="1"/>
</dbReference>
<evidence type="ECO:0000259" key="2">
    <source>
        <dbReference type="PROSITE" id="PS50994"/>
    </source>
</evidence>
<dbReference type="InterPro" id="IPR036397">
    <property type="entry name" value="RNaseH_sf"/>
</dbReference>
<dbReference type="InterPro" id="IPR012337">
    <property type="entry name" value="RNaseH-like_sf"/>
</dbReference>
<evidence type="ECO:0000313" key="4">
    <source>
        <dbReference type="Proteomes" id="UP000654345"/>
    </source>
</evidence>
<dbReference type="SUPFAM" id="SSF53098">
    <property type="entry name" value="Ribonuclease H-like"/>
    <property type="match status" value="1"/>
</dbReference>
<dbReference type="InterPro" id="IPR048020">
    <property type="entry name" value="Transpos_IS3"/>
</dbReference>
<keyword evidence="4" id="KW-1185">Reference proteome</keyword>
<dbReference type="Pfam" id="PF13276">
    <property type="entry name" value="HTH_21"/>
    <property type="match status" value="1"/>
</dbReference>
<dbReference type="InterPro" id="IPR025948">
    <property type="entry name" value="HTH-like_dom"/>
</dbReference>
<dbReference type="PANTHER" id="PTHR46889:SF7">
    <property type="entry name" value="TRANSPOSASE FOR INSERTION SEQUENCE ELEMENT IS904"/>
    <property type="match status" value="1"/>
</dbReference>
<accession>A0ABQ3UT33</accession>
<reference evidence="3 4" key="1">
    <citation type="journal article" date="2021" name="Int. J. Syst. Evol. Microbiol.">
        <title>Reticulibacter mediterranei gen. nov., sp. nov., within the new family Reticulibacteraceae fam. nov., and Ktedonospora formicarum gen. nov., sp. nov., Ktedonobacter robiniae sp. nov., Dictyobacter formicarum sp. nov. and Dictyobacter arantiisoli sp. nov., belonging to the class Ktedonobacteria.</title>
        <authorList>
            <person name="Yabe S."/>
            <person name="Zheng Y."/>
            <person name="Wang C.M."/>
            <person name="Sakai Y."/>
            <person name="Abe K."/>
            <person name="Yokota A."/>
            <person name="Donadio S."/>
            <person name="Cavaletti L."/>
            <person name="Monciardini P."/>
        </authorList>
    </citation>
    <scope>NUCLEOTIDE SEQUENCE [LARGE SCALE GENOMIC DNA]</scope>
    <source>
        <strain evidence="3 4">SOSP1-30</strain>
    </source>
</reference>
<sequence>MPFSIRQLCQLMQINRAWYSAKRHQPDEHWKQEAQVALRDEIERIVLDFPGYGYRRVTKALQRAGQPINHKRVLRIMREESLLCHLKRHFVPTTDSHHPYPVYPNLVNGHTPDAPDRIWVADLTYIRLRNEFVYLACIVDAYSRRCVGWNLSRRMDALLVLGALEDALATREVTPGLIHHSDRGVQYACTAYVERLQSVGIQISMSAKGNVYDNAKAESFFKTLKQEEVYLKAYQSFEEAESNISQFLDDVYNTKRLHSSLGYVPPAEFEAAYYQQLLP</sequence>
<evidence type="ECO:0000256" key="1">
    <source>
        <dbReference type="ARBA" id="ARBA00002286"/>
    </source>
</evidence>
<organism evidence="3 4">
    <name type="scientific">Ktedonobacter robiniae</name>
    <dbReference type="NCBI Taxonomy" id="2778365"/>
    <lineage>
        <taxon>Bacteria</taxon>
        <taxon>Bacillati</taxon>
        <taxon>Chloroflexota</taxon>
        <taxon>Ktedonobacteria</taxon>
        <taxon>Ktedonobacterales</taxon>
        <taxon>Ktedonobacteraceae</taxon>
        <taxon>Ktedonobacter</taxon>
    </lineage>
</organism>
<dbReference type="PANTHER" id="PTHR46889">
    <property type="entry name" value="TRANSPOSASE INSF FOR INSERTION SEQUENCE IS3B-RELATED"/>
    <property type="match status" value="1"/>
</dbReference>
<dbReference type="EMBL" id="BNJG01000002">
    <property type="protein sequence ID" value="GHO55853.1"/>
    <property type="molecule type" value="Genomic_DNA"/>
</dbReference>
<dbReference type="PROSITE" id="PS50994">
    <property type="entry name" value="INTEGRASE"/>
    <property type="match status" value="1"/>
</dbReference>
<dbReference type="Pfam" id="PF00665">
    <property type="entry name" value="rve"/>
    <property type="match status" value="1"/>
</dbReference>
<gene>
    <name evidence="3" type="ORF">KSB_43280</name>
</gene>
<dbReference type="Proteomes" id="UP000654345">
    <property type="component" value="Unassembled WGS sequence"/>
</dbReference>
<dbReference type="Pfam" id="PF13333">
    <property type="entry name" value="rve_2"/>
    <property type="match status" value="1"/>
</dbReference>
<evidence type="ECO:0000313" key="3">
    <source>
        <dbReference type="EMBL" id="GHO55853.1"/>
    </source>
</evidence>
<protein>
    <submittedName>
        <fullName evidence="3">Transposase</fullName>
    </submittedName>
</protein>
<comment type="function">
    <text evidence="1">Involved in the transposition of the insertion sequence.</text>
</comment>
<dbReference type="InterPro" id="IPR050900">
    <property type="entry name" value="Transposase_IS3/IS150/IS904"/>
</dbReference>
<dbReference type="NCBIfam" id="NF033516">
    <property type="entry name" value="transpos_IS3"/>
    <property type="match status" value="1"/>
</dbReference>